<dbReference type="AlphaFoldDB" id="Q1K0J7"/>
<evidence type="ECO:0000256" key="1">
    <source>
        <dbReference type="SAM" id="Phobius"/>
    </source>
</evidence>
<organism evidence="2 3">
    <name type="scientific">Desulfuromonas acetoxidans (strain DSM 684 / 11070)</name>
    <dbReference type="NCBI Taxonomy" id="281689"/>
    <lineage>
        <taxon>Bacteria</taxon>
        <taxon>Pseudomonadati</taxon>
        <taxon>Thermodesulfobacteriota</taxon>
        <taxon>Desulfuromonadia</taxon>
        <taxon>Desulfuromonadales</taxon>
        <taxon>Desulfuromonadaceae</taxon>
        <taxon>Desulfuromonas</taxon>
    </lineage>
</organism>
<feature type="transmembrane region" description="Helical" evidence="1">
    <location>
        <begin position="211"/>
        <end position="233"/>
    </location>
</feature>
<name>Q1K0J7_DESA6</name>
<dbReference type="Proteomes" id="UP000005695">
    <property type="component" value="Unassembled WGS sequence"/>
</dbReference>
<reference evidence="2" key="1">
    <citation type="submission" date="2006-05" db="EMBL/GenBank/DDBJ databases">
        <title>Annotation of the draft genome assembly of Desulfuromonas acetoxidans DSM 684.</title>
        <authorList>
            <consortium name="US DOE Joint Genome Institute (JGI-ORNL)"/>
            <person name="Larimer F."/>
            <person name="Land M."/>
            <person name="Hauser L."/>
        </authorList>
    </citation>
    <scope>NUCLEOTIDE SEQUENCE [LARGE SCALE GENOMIC DNA]</scope>
    <source>
        <strain evidence="2">DSM 684</strain>
    </source>
</reference>
<sequence>MKKLRIFVSKLVRETFTTSVALFKITLPISALTKLLTDFGATDMVGSVLGSLMGLFGLPGEMGLVWASALLTNLYGGLSAFATLPQIGDLTIAQVSVLTTMMLMAHGLPVEMMIARKAGVRLRFSLFVRGGGALLAGLVLHGVYQWTGWLNQPCQALWQPPKVDAGWLNWALAQGQNMLAIAGVIMLLLVVMYLLEFLGVIRLLTRWLRPLLVVLGMSDAAAPVTMIGMFLGLSYGGGLIIQEARSGKLPVRDVVLSLSLMGLCHSVIEDTLLMGMVGGHWSAILAGRIVLSLLVVMGLRLVLQMVPLAVLKRYVYA</sequence>
<keyword evidence="1" id="KW-1133">Transmembrane helix</keyword>
<keyword evidence="3" id="KW-1185">Reference proteome</keyword>
<reference evidence="2" key="2">
    <citation type="submission" date="2006-05" db="EMBL/GenBank/DDBJ databases">
        <title>Sequencing of the draft genome and assembly of Desulfuromonas acetoxidans DSM 684.</title>
        <authorList>
            <consortium name="US DOE Joint Genome Institute (JGI-PGF)"/>
            <person name="Copeland A."/>
            <person name="Lucas S."/>
            <person name="Lapidus A."/>
            <person name="Barry K."/>
            <person name="Detter J.C."/>
            <person name="Glavina del Rio T."/>
            <person name="Hammon N."/>
            <person name="Israni S."/>
            <person name="Dalin E."/>
            <person name="Tice H."/>
            <person name="Bruce D."/>
            <person name="Pitluck S."/>
            <person name="Richardson P."/>
        </authorList>
    </citation>
    <scope>NUCLEOTIDE SEQUENCE [LARGE SCALE GENOMIC DNA]</scope>
    <source>
        <strain evidence="2">DSM 684</strain>
    </source>
</reference>
<dbReference type="EMBL" id="AAEW02000007">
    <property type="protein sequence ID" value="EAT15944.1"/>
    <property type="molecule type" value="Genomic_DNA"/>
</dbReference>
<dbReference type="RefSeq" id="WP_005999746.1">
    <property type="nucleotide sequence ID" value="NZ_AAEW02000007.1"/>
</dbReference>
<dbReference type="OrthoDB" id="9797308at2"/>
<proteinExistence type="predicted"/>
<feature type="transmembrane region" description="Helical" evidence="1">
    <location>
        <begin position="281"/>
        <end position="303"/>
    </location>
</feature>
<keyword evidence="1" id="KW-0472">Membrane</keyword>
<protein>
    <submittedName>
        <fullName evidence="2">Nucleoside recognition</fullName>
    </submittedName>
</protein>
<accession>Q1K0J7</accession>
<comment type="caution">
    <text evidence="2">The sequence shown here is derived from an EMBL/GenBank/DDBJ whole genome shotgun (WGS) entry which is preliminary data.</text>
</comment>
<evidence type="ECO:0000313" key="3">
    <source>
        <dbReference type="Proteomes" id="UP000005695"/>
    </source>
</evidence>
<feature type="transmembrane region" description="Helical" evidence="1">
    <location>
        <begin position="90"/>
        <end position="114"/>
    </location>
</feature>
<evidence type="ECO:0000313" key="2">
    <source>
        <dbReference type="EMBL" id="EAT15944.1"/>
    </source>
</evidence>
<feature type="transmembrane region" description="Helical" evidence="1">
    <location>
        <begin position="126"/>
        <end position="144"/>
    </location>
</feature>
<gene>
    <name evidence="2" type="ORF">Dace_2244</name>
</gene>
<feature type="transmembrane region" description="Helical" evidence="1">
    <location>
        <begin position="178"/>
        <end position="199"/>
    </location>
</feature>
<keyword evidence="1" id="KW-0812">Transmembrane</keyword>